<evidence type="ECO:0000313" key="2">
    <source>
        <dbReference type="EMBL" id="TNC31442.1"/>
    </source>
</evidence>
<dbReference type="Proteomes" id="UP000306740">
    <property type="component" value="Unassembled WGS sequence"/>
</dbReference>
<feature type="transmembrane region" description="Helical" evidence="1">
    <location>
        <begin position="61"/>
        <end position="83"/>
    </location>
</feature>
<dbReference type="OrthoDB" id="3579673at2"/>
<dbReference type="GO" id="GO:0005886">
    <property type="term" value="C:plasma membrane"/>
    <property type="evidence" value="ECO:0007669"/>
    <property type="project" value="UniProtKB-SubCell"/>
</dbReference>
<keyword evidence="1" id="KW-1133">Transmembrane helix</keyword>
<sequence>MIWLTWRQMRVQAIPVAAAVALLLVALAITGPGIVDAAEDGAGSFLTGLSADAFKVTLYYIGIAAAYVFPLVVGAFWGAPMVARELEARTHRLAWSQSVTRTRWLAVKLLGAALVTVSVAGLLSWGVTWWAGPIERAIATGEGTGPFMVSRIEPAVFGARGLVPIGYAVLALAIGVLAGLVVRRTVAAMAVTLVLVLGVQLFVGIVVRAQLVEPEKATSSITQENLVGLMVEGASGPGDPIENVSEIRVETGRTGTWELSNVTLDADGERMRSLPAWVADCGGPPPGESAQAGARAACFDRLADEGYRQQVTWHPSSAFWTLQWRETALLLVVALGLGGLCFWRIRGDAP</sequence>
<organism evidence="2 4">
    <name type="scientific">Mumia zhuanghuii</name>
    <dbReference type="NCBI Taxonomy" id="2585211"/>
    <lineage>
        <taxon>Bacteria</taxon>
        <taxon>Bacillati</taxon>
        <taxon>Actinomycetota</taxon>
        <taxon>Actinomycetes</taxon>
        <taxon>Propionibacteriales</taxon>
        <taxon>Nocardioidaceae</taxon>
        <taxon>Mumia</taxon>
    </lineage>
</organism>
<evidence type="ECO:0000256" key="1">
    <source>
        <dbReference type="SAM" id="Phobius"/>
    </source>
</evidence>
<dbReference type="Pfam" id="PF12679">
    <property type="entry name" value="ABC2_membrane_2"/>
    <property type="match status" value="1"/>
</dbReference>
<protein>
    <submittedName>
        <fullName evidence="2">ABC transporter permease</fullName>
    </submittedName>
</protein>
<reference evidence="2 4" key="1">
    <citation type="submission" date="2019-05" db="EMBL/GenBank/DDBJ databases">
        <title>Mumia sp. nov., isolated from the intestinal contents of plateau pika (Ochotona curzoniae) in the Qinghai-Tibet plateau of China.</title>
        <authorList>
            <person name="Tian Z."/>
        </authorList>
    </citation>
    <scope>NUCLEOTIDE SEQUENCE [LARGE SCALE GENOMIC DNA]</scope>
    <source>
        <strain evidence="4">527</strain>
        <strain evidence="2">Z527</strain>
    </source>
</reference>
<evidence type="ECO:0000313" key="3">
    <source>
        <dbReference type="EMBL" id="TNC50615.1"/>
    </source>
</evidence>
<evidence type="ECO:0000313" key="4">
    <source>
        <dbReference type="Proteomes" id="UP000306740"/>
    </source>
</evidence>
<gene>
    <name evidence="3" type="ORF">FHE65_03450</name>
    <name evidence="2" type="ORF">FHE65_31175</name>
</gene>
<comment type="caution">
    <text evidence="2">The sequence shown here is derived from an EMBL/GenBank/DDBJ whole genome shotgun (WGS) entry which is preliminary data.</text>
</comment>
<dbReference type="GO" id="GO:0140359">
    <property type="term" value="F:ABC-type transporter activity"/>
    <property type="evidence" value="ECO:0007669"/>
    <property type="project" value="InterPro"/>
</dbReference>
<dbReference type="EMBL" id="VDFR01000204">
    <property type="protein sequence ID" value="TNC31442.1"/>
    <property type="molecule type" value="Genomic_DNA"/>
</dbReference>
<feature type="transmembrane region" description="Helical" evidence="1">
    <location>
        <begin position="161"/>
        <end position="182"/>
    </location>
</feature>
<keyword evidence="1" id="KW-0472">Membrane</keyword>
<feature type="transmembrane region" description="Helical" evidence="1">
    <location>
        <begin position="327"/>
        <end position="345"/>
    </location>
</feature>
<accession>A0A5C4M9P2</accession>
<dbReference type="AlphaFoldDB" id="A0A5C4M9P2"/>
<dbReference type="RefSeq" id="WP_139105286.1">
    <property type="nucleotide sequence ID" value="NZ_VDFR01000014.1"/>
</dbReference>
<name>A0A5C4M9P2_9ACTN</name>
<feature type="transmembrane region" description="Helical" evidence="1">
    <location>
        <begin position="189"/>
        <end position="211"/>
    </location>
</feature>
<keyword evidence="1" id="KW-0812">Transmembrane</keyword>
<feature type="transmembrane region" description="Helical" evidence="1">
    <location>
        <begin position="104"/>
        <end position="127"/>
    </location>
</feature>
<dbReference type="EMBL" id="VDFR01000014">
    <property type="protein sequence ID" value="TNC50615.1"/>
    <property type="molecule type" value="Genomic_DNA"/>
</dbReference>
<proteinExistence type="predicted"/>